<dbReference type="InterPro" id="IPR003660">
    <property type="entry name" value="HAMP_dom"/>
</dbReference>
<dbReference type="CDD" id="cd06225">
    <property type="entry name" value="HAMP"/>
    <property type="match status" value="1"/>
</dbReference>
<keyword evidence="4 11" id="KW-0812">Transmembrane</keyword>
<organism evidence="14 15">
    <name type="scientific">Anaerovirgula multivorans</name>
    <dbReference type="NCBI Taxonomy" id="312168"/>
    <lineage>
        <taxon>Bacteria</taxon>
        <taxon>Bacillati</taxon>
        <taxon>Bacillota</taxon>
        <taxon>Clostridia</taxon>
        <taxon>Peptostreptococcales</taxon>
        <taxon>Natronincolaceae</taxon>
        <taxon>Anaerovirgula</taxon>
    </lineage>
</organism>
<evidence type="ECO:0000256" key="1">
    <source>
        <dbReference type="ARBA" id="ARBA00004651"/>
    </source>
</evidence>
<name>A0A239BU45_9FIRM</name>
<evidence type="ECO:0000256" key="9">
    <source>
        <dbReference type="PROSITE-ProRule" id="PRU00284"/>
    </source>
</evidence>
<dbReference type="CDD" id="cd12914">
    <property type="entry name" value="PDC1_DGC_like"/>
    <property type="match status" value="1"/>
</dbReference>
<dbReference type="OrthoDB" id="597657at2"/>
<dbReference type="Pfam" id="PF02743">
    <property type="entry name" value="dCache_1"/>
    <property type="match status" value="1"/>
</dbReference>
<comment type="subcellular location">
    <subcellularLocation>
        <location evidence="1">Cell membrane</location>
        <topology evidence="1">Multi-pass membrane protein</topology>
    </subcellularLocation>
</comment>
<evidence type="ECO:0000256" key="8">
    <source>
        <dbReference type="ARBA" id="ARBA00029447"/>
    </source>
</evidence>
<comment type="similarity">
    <text evidence="8">Belongs to the methyl-accepting chemotaxis (MCP) protein family.</text>
</comment>
<evidence type="ECO:0000259" key="13">
    <source>
        <dbReference type="PROSITE" id="PS50885"/>
    </source>
</evidence>
<dbReference type="Proteomes" id="UP000198304">
    <property type="component" value="Unassembled WGS sequence"/>
</dbReference>
<dbReference type="SMART" id="SM00304">
    <property type="entry name" value="HAMP"/>
    <property type="match status" value="1"/>
</dbReference>
<dbReference type="SMART" id="SM00283">
    <property type="entry name" value="MA"/>
    <property type="match status" value="1"/>
</dbReference>
<dbReference type="RefSeq" id="WP_089281926.1">
    <property type="nucleotide sequence ID" value="NZ_FZOJ01000004.1"/>
</dbReference>
<dbReference type="PANTHER" id="PTHR32089">
    <property type="entry name" value="METHYL-ACCEPTING CHEMOTAXIS PROTEIN MCPB"/>
    <property type="match status" value="1"/>
</dbReference>
<evidence type="ECO:0000313" key="15">
    <source>
        <dbReference type="Proteomes" id="UP000198304"/>
    </source>
</evidence>
<evidence type="ECO:0000259" key="12">
    <source>
        <dbReference type="PROSITE" id="PS50111"/>
    </source>
</evidence>
<keyword evidence="15" id="KW-1185">Reference proteome</keyword>
<evidence type="ECO:0000256" key="3">
    <source>
        <dbReference type="ARBA" id="ARBA00022500"/>
    </source>
</evidence>
<dbReference type="EMBL" id="FZOJ01000004">
    <property type="protein sequence ID" value="SNS11565.1"/>
    <property type="molecule type" value="Genomic_DNA"/>
</dbReference>
<dbReference type="PROSITE" id="PS50885">
    <property type="entry name" value="HAMP"/>
    <property type="match status" value="1"/>
</dbReference>
<keyword evidence="6 11" id="KW-0472">Membrane</keyword>
<dbReference type="Pfam" id="PF00672">
    <property type="entry name" value="HAMP"/>
    <property type="match status" value="1"/>
</dbReference>
<dbReference type="GO" id="GO:0006935">
    <property type="term" value="P:chemotaxis"/>
    <property type="evidence" value="ECO:0007669"/>
    <property type="project" value="UniProtKB-KW"/>
</dbReference>
<evidence type="ECO:0000256" key="5">
    <source>
        <dbReference type="ARBA" id="ARBA00022989"/>
    </source>
</evidence>
<dbReference type="SUPFAM" id="SSF58104">
    <property type="entry name" value="Methyl-accepting chemotaxis protein (MCP) signaling domain"/>
    <property type="match status" value="1"/>
</dbReference>
<proteinExistence type="inferred from homology"/>
<dbReference type="Gene3D" id="3.30.450.20">
    <property type="entry name" value="PAS domain"/>
    <property type="match status" value="1"/>
</dbReference>
<protein>
    <submittedName>
        <fullName evidence="14">Methyl-accepting chemotaxis sensory transducer with Cache sensor</fullName>
    </submittedName>
</protein>
<feature type="domain" description="Methyl-accepting transducer" evidence="12">
    <location>
        <begin position="376"/>
        <end position="633"/>
    </location>
</feature>
<sequence length="663" mass="72232">MKSIKMKLIVYFSISLLIVSSVMGGISYVLASRAVINEAEEALELLAQEGAKLVESRTEIGKTALMSLAIDKDVEGMDWELQQLVLEHEREALGFLALAVVYPDGTAYYSDGTTAELGDRDYVKRAFNGEVNISDIIISRVTNQAVVMYAAPIKSGSQVVGVLIGRRDGNALSDIIDDMGYGEYGYAYMINGEGTVIAHEDRELVLDQFNPIKELNDDTSLASLAEQFETIITEEKGIGRYQFNGERLYIGFTEVKDSEWSIAITATEAEVLSALPTLQKAMGGAALVIILLGILLAYVIGNSIGKPIKLAAEQCEEIAKGDFTKLLEEEWTGKKDEIGALARGFNAISQSMSQMIRKIMESSEQVATSSEELTAISQQSAVASDEVAKTIEEIAKSANQQAQETEKGTVETNELAGIMNKNQLHIKELNEASDQVMKLKEEGFDIIKYLIEKTAESNDATKEIHEGIIETNNSTVKIDAASKVIQGIAEQTNLLALNAAIEAARAGEAGKGFAVVAEEIRKLAEQSSKSTQEIEAVVRELQARSENDVQMVQKVMEIVMEQSNNVELTQKKFQGIAEAIEATKKVIELLNLSGMEIEEKKNAMIDIIQSLSAIAEENAAGTEEASASTEEQTASMEEIASSSENLSQLAQELQEEVSKFKIQ</sequence>
<evidence type="ECO:0000256" key="6">
    <source>
        <dbReference type="ARBA" id="ARBA00023136"/>
    </source>
</evidence>
<feature type="region of interest" description="Disordered" evidence="10">
    <location>
        <begin position="618"/>
        <end position="647"/>
    </location>
</feature>
<feature type="transmembrane region" description="Helical" evidence="11">
    <location>
        <begin position="281"/>
        <end position="300"/>
    </location>
</feature>
<feature type="domain" description="HAMP" evidence="13">
    <location>
        <begin position="302"/>
        <end position="357"/>
    </location>
</feature>
<reference evidence="14 15" key="1">
    <citation type="submission" date="2017-06" db="EMBL/GenBank/DDBJ databases">
        <authorList>
            <person name="Kim H.J."/>
            <person name="Triplett B.A."/>
        </authorList>
    </citation>
    <scope>NUCLEOTIDE SEQUENCE [LARGE SCALE GENOMIC DNA]</scope>
    <source>
        <strain evidence="14 15">SCA</strain>
    </source>
</reference>
<dbReference type="CDD" id="cd12912">
    <property type="entry name" value="PDC2_MCP_like"/>
    <property type="match status" value="1"/>
</dbReference>
<dbReference type="Gene3D" id="1.10.8.500">
    <property type="entry name" value="HAMP domain in histidine kinase"/>
    <property type="match status" value="1"/>
</dbReference>
<dbReference type="Gene3D" id="1.10.287.950">
    <property type="entry name" value="Methyl-accepting chemotaxis protein"/>
    <property type="match status" value="1"/>
</dbReference>
<evidence type="ECO:0000256" key="11">
    <source>
        <dbReference type="SAM" id="Phobius"/>
    </source>
</evidence>
<evidence type="ECO:0000256" key="10">
    <source>
        <dbReference type="SAM" id="MobiDB-lite"/>
    </source>
</evidence>
<dbReference type="SUPFAM" id="SSF103190">
    <property type="entry name" value="Sensory domain-like"/>
    <property type="match status" value="1"/>
</dbReference>
<dbReference type="Pfam" id="PF00015">
    <property type="entry name" value="MCPsignal"/>
    <property type="match status" value="1"/>
</dbReference>
<evidence type="ECO:0000256" key="7">
    <source>
        <dbReference type="ARBA" id="ARBA00023224"/>
    </source>
</evidence>
<dbReference type="PANTHER" id="PTHR32089:SF112">
    <property type="entry name" value="LYSOZYME-LIKE PROTEIN-RELATED"/>
    <property type="match status" value="1"/>
</dbReference>
<dbReference type="GO" id="GO:0007165">
    <property type="term" value="P:signal transduction"/>
    <property type="evidence" value="ECO:0007669"/>
    <property type="project" value="UniProtKB-KW"/>
</dbReference>
<accession>A0A239BU45</accession>
<dbReference type="InterPro" id="IPR004089">
    <property type="entry name" value="MCPsignal_dom"/>
</dbReference>
<keyword evidence="3" id="KW-0145">Chemotaxis</keyword>
<dbReference type="PROSITE" id="PS50111">
    <property type="entry name" value="CHEMOTAXIS_TRANSDUC_2"/>
    <property type="match status" value="1"/>
</dbReference>
<dbReference type="InterPro" id="IPR029151">
    <property type="entry name" value="Sensor-like_sf"/>
</dbReference>
<dbReference type="GO" id="GO:0005886">
    <property type="term" value="C:plasma membrane"/>
    <property type="evidence" value="ECO:0007669"/>
    <property type="project" value="UniProtKB-SubCell"/>
</dbReference>
<dbReference type="InterPro" id="IPR033479">
    <property type="entry name" value="dCache_1"/>
</dbReference>
<dbReference type="AlphaFoldDB" id="A0A239BU45"/>
<evidence type="ECO:0000256" key="2">
    <source>
        <dbReference type="ARBA" id="ARBA00022475"/>
    </source>
</evidence>
<evidence type="ECO:0000313" key="14">
    <source>
        <dbReference type="EMBL" id="SNS11565.1"/>
    </source>
</evidence>
<keyword evidence="5 11" id="KW-1133">Transmembrane helix</keyword>
<keyword evidence="7 9" id="KW-0807">Transducer</keyword>
<gene>
    <name evidence="14" type="ORF">SAMN05446037_1004146</name>
</gene>
<evidence type="ECO:0000256" key="4">
    <source>
        <dbReference type="ARBA" id="ARBA00022692"/>
    </source>
</evidence>
<keyword evidence="2" id="KW-1003">Cell membrane</keyword>
<feature type="compositionally biased region" description="Low complexity" evidence="10">
    <location>
        <begin position="618"/>
        <end position="638"/>
    </location>
</feature>